<dbReference type="EC" id="3.6.1.1" evidence="4"/>
<evidence type="ECO:0000256" key="8">
    <source>
        <dbReference type="ARBA" id="ARBA00022842"/>
    </source>
</evidence>
<dbReference type="PROSITE" id="PS00387">
    <property type="entry name" value="PPASE"/>
    <property type="match status" value="1"/>
</dbReference>
<dbReference type="Proteomes" id="UP001152759">
    <property type="component" value="Chromosome 5"/>
</dbReference>
<proteinExistence type="inferred from homology"/>
<keyword evidence="12" id="KW-1185">Reference proteome</keyword>
<comment type="subcellular location">
    <subcellularLocation>
        <location evidence="2">Cytoplasm</location>
    </subcellularLocation>
</comment>
<dbReference type="EMBL" id="OU963866">
    <property type="protein sequence ID" value="CAH0773268.1"/>
    <property type="molecule type" value="Genomic_DNA"/>
</dbReference>
<comment type="similarity">
    <text evidence="3">Belongs to the PPase family.</text>
</comment>
<dbReference type="FunFam" id="3.90.80.10:FF:000004">
    <property type="entry name" value="Inorganic pyrophosphatase"/>
    <property type="match status" value="1"/>
</dbReference>
<accession>A0A9P0CAM6</accession>
<keyword evidence="5" id="KW-0963">Cytoplasm</keyword>
<comment type="cofactor">
    <cofactor evidence="1">
        <name>Mg(2+)</name>
        <dbReference type="ChEBI" id="CHEBI:18420"/>
    </cofactor>
</comment>
<dbReference type="InterPro" id="IPR008162">
    <property type="entry name" value="Pyrophosphatase"/>
</dbReference>
<evidence type="ECO:0000256" key="4">
    <source>
        <dbReference type="ARBA" id="ARBA00012146"/>
    </source>
</evidence>
<keyword evidence="8" id="KW-0460">Magnesium</keyword>
<evidence type="ECO:0000256" key="5">
    <source>
        <dbReference type="ARBA" id="ARBA00022490"/>
    </source>
</evidence>
<dbReference type="CDD" id="cd00412">
    <property type="entry name" value="pyrophosphatase"/>
    <property type="match status" value="1"/>
</dbReference>
<evidence type="ECO:0000256" key="2">
    <source>
        <dbReference type="ARBA" id="ARBA00004496"/>
    </source>
</evidence>
<evidence type="ECO:0000256" key="3">
    <source>
        <dbReference type="ARBA" id="ARBA00006220"/>
    </source>
</evidence>
<dbReference type="InterPro" id="IPR036649">
    <property type="entry name" value="Pyrophosphatase_sf"/>
</dbReference>
<dbReference type="SUPFAM" id="SSF50324">
    <property type="entry name" value="Inorganic pyrophosphatase"/>
    <property type="match status" value="1"/>
</dbReference>
<evidence type="ECO:0000256" key="1">
    <source>
        <dbReference type="ARBA" id="ARBA00001946"/>
    </source>
</evidence>
<reference evidence="11" key="1">
    <citation type="submission" date="2021-12" db="EMBL/GenBank/DDBJ databases">
        <authorList>
            <person name="King R."/>
        </authorList>
    </citation>
    <scope>NUCLEOTIDE SEQUENCE</scope>
</reference>
<dbReference type="Gene3D" id="3.90.80.10">
    <property type="entry name" value="Inorganic pyrophosphatase"/>
    <property type="match status" value="1"/>
</dbReference>
<evidence type="ECO:0000313" key="11">
    <source>
        <dbReference type="EMBL" id="CAH0773268.1"/>
    </source>
</evidence>
<sequence length="283" mass="31886">MVVEIPRWSNAKMEINKEEILNPIKQDVKKGKLRYVANCFPHHGYIWNYGALPQTWENPDALDEHTGCKGDNDPIDVCEIGYRVAKRGEVIQVKVLGIMALIDEGETDWKVIAIDVKDPLAEKLKDIDDVEKLCPGLLKATVEWFKIYKIPDGKPENKFAFNGEAKNAEFANKIVAEVNKHWLSVMKKEIDAGGMSLANTIVTDSPFKIEYSKAEEVLKNSPAPGPAQPIDDIGKFTCFLSRQVAFSKSEVKIRKPLLVKIRKPLLVKIRKLFPDTNLAAFNL</sequence>
<protein>
    <recommendedName>
        <fullName evidence="10">Inorganic pyrophosphatase</fullName>
        <ecNumber evidence="4">3.6.1.1</ecNumber>
    </recommendedName>
    <alternativeName>
        <fullName evidence="9">Pyrophosphate phospho-hydrolase</fullName>
    </alternativeName>
</protein>
<name>A0A9P0CAM6_BEMTA</name>
<dbReference type="AlphaFoldDB" id="A0A9P0CAM6"/>
<dbReference type="GO" id="GO:0000287">
    <property type="term" value="F:magnesium ion binding"/>
    <property type="evidence" value="ECO:0007669"/>
    <property type="project" value="InterPro"/>
</dbReference>
<evidence type="ECO:0000256" key="10">
    <source>
        <dbReference type="ARBA" id="ARBA00040300"/>
    </source>
</evidence>
<dbReference type="GO" id="GO:0004427">
    <property type="term" value="F:inorganic diphosphate phosphatase activity"/>
    <property type="evidence" value="ECO:0007669"/>
    <property type="project" value="UniProtKB-EC"/>
</dbReference>
<dbReference type="GO" id="GO:0005737">
    <property type="term" value="C:cytoplasm"/>
    <property type="evidence" value="ECO:0007669"/>
    <property type="project" value="UniProtKB-SubCell"/>
</dbReference>
<gene>
    <name evidence="11" type="ORF">BEMITA_LOCUS9776</name>
</gene>
<dbReference type="GO" id="GO:0006796">
    <property type="term" value="P:phosphate-containing compound metabolic process"/>
    <property type="evidence" value="ECO:0007669"/>
    <property type="project" value="InterPro"/>
</dbReference>
<evidence type="ECO:0000256" key="9">
    <source>
        <dbReference type="ARBA" id="ARBA00032535"/>
    </source>
</evidence>
<keyword evidence="6" id="KW-0479">Metal-binding</keyword>
<evidence type="ECO:0000256" key="6">
    <source>
        <dbReference type="ARBA" id="ARBA00022723"/>
    </source>
</evidence>
<dbReference type="Pfam" id="PF00719">
    <property type="entry name" value="Pyrophosphatase"/>
    <property type="match status" value="1"/>
</dbReference>
<evidence type="ECO:0000256" key="7">
    <source>
        <dbReference type="ARBA" id="ARBA00022801"/>
    </source>
</evidence>
<organism evidence="11 12">
    <name type="scientific">Bemisia tabaci</name>
    <name type="common">Sweetpotato whitefly</name>
    <name type="synonym">Aleurodes tabaci</name>
    <dbReference type="NCBI Taxonomy" id="7038"/>
    <lineage>
        <taxon>Eukaryota</taxon>
        <taxon>Metazoa</taxon>
        <taxon>Ecdysozoa</taxon>
        <taxon>Arthropoda</taxon>
        <taxon>Hexapoda</taxon>
        <taxon>Insecta</taxon>
        <taxon>Pterygota</taxon>
        <taxon>Neoptera</taxon>
        <taxon>Paraneoptera</taxon>
        <taxon>Hemiptera</taxon>
        <taxon>Sternorrhyncha</taxon>
        <taxon>Aleyrodoidea</taxon>
        <taxon>Aleyrodidae</taxon>
        <taxon>Aleyrodinae</taxon>
        <taxon>Bemisia</taxon>
    </lineage>
</organism>
<dbReference type="PANTHER" id="PTHR10286">
    <property type="entry name" value="INORGANIC PYROPHOSPHATASE"/>
    <property type="match status" value="1"/>
</dbReference>
<keyword evidence="7" id="KW-0378">Hydrolase</keyword>
<evidence type="ECO:0000313" key="12">
    <source>
        <dbReference type="Proteomes" id="UP001152759"/>
    </source>
</evidence>